<protein>
    <submittedName>
        <fullName evidence="1">Uncharacterized protein</fullName>
    </submittedName>
</protein>
<gene>
    <name evidence="1" type="ORF">MNBD_GAMMA12-1033</name>
</gene>
<sequence length="46" mass="5234">MLSFCDSRFGLTCSDIEMGYERCYLNSDGDFISPSSMLLISFKHES</sequence>
<proteinExistence type="predicted"/>
<name>A0A3B0YMQ7_9ZZZZ</name>
<dbReference type="EMBL" id="UOFL01000238">
    <property type="protein sequence ID" value="VAW82205.1"/>
    <property type="molecule type" value="Genomic_DNA"/>
</dbReference>
<reference evidence="1" key="1">
    <citation type="submission" date="2018-06" db="EMBL/GenBank/DDBJ databases">
        <authorList>
            <person name="Zhirakovskaya E."/>
        </authorList>
    </citation>
    <scope>NUCLEOTIDE SEQUENCE</scope>
</reference>
<dbReference type="AlphaFoldDB" id="A0A3B0YMQ7"/>
<evidence type="ECO:0000313" key="1">
    <source>
        <dbReference type="EMBL" id="VAW82205.1"/>
    </source>
</evidence>
<accession>A0A3B0YMQ7</accession>
<organism evidence="1">
    <name type="scientific">hydrothermal vent metagenome</name>
    <dbReference type="NCBI Taxonomy" id="652676"/>
    <lineage>
        <taxon>unclassified sequences</taxon>
        <taxon>metagenomes</taxon>
        <taxon>ecological metagenomes</taxon>
    </lineage>
</organism>